<dbReference type="RefSeq" id="WP_209859296.1">
    <property type="nucleotide sequence ID" value="NZ_JAGGLD010000001.1"/>
</dbReference>
<evidence type="ECO:0000313" key="2">
    <source>
        <dbReference type="Proteomes" id="UP001519288"/>
    </source>
</evidence>
<proteinExistence type="predicted"/>
<gene>
    <name evidence="1" type="ORF">J2Z69_000790</name>
</gene>
<name>A0ABS4JF62_9BACL</name>
<reference evidence="1 2" key="1">
    <citation type="submission" date="2021-03" db="EMBL/GenBank/DDBJ databases">
        <title>Genomic Encyclopedia of Type Strains, Phase IV (KMG-IV): sequencing the most valuable type-strain genomes for metagenomic binning, comparative biology and taxonomic classification.</title>
        <authorList>
            <person name="Goeker M."/>
        </authorList>
    </citation>
    <scope>NUCLEOTIDE SEQUENCE [LARGE SCALE GENOMIC DNA]</scope>
    <source>
        <strain evidence="1 2">DSM 26806</strain>
    </source>
</reference>
<sequence>MKPFIIHSDAKEIIQNQLPPKVRSNVCSIVERAYTLTSEAIKHTTILNWELGHLHEGYLRNLAIGYLFQQQIELKQLPLTYTYEYNRNRSHKYLILSYNNVKMTFSQVNSRYDIARPAYFRNKLEMANQGTMIFPDIDDVPSQDQEECYLLLTFSRGGHLPKFVNIGLPHLWRERIDLLQEPRIFDINQEILEEEVIEQENLIEFRNFTKEVEGLGNS</sequence>
<protein>
    <submittedName>
        <fullName evidence="1">Uncharacterized protein</fullName>
    </submittedName>
</protein>
<keyword evidence="2" id="KW-1185">Reference proteome</keyword>
<evidence type="ECO:0000313" key="1">
    <source>
        <dbReference type="EMBL" id="MBP1999771.1"/>
    </source>
</evidence>
<accession>A0ABS4JF62</accession>
<dbReference type="Proteomes" id="UP001519288">
    <property type="component" value="Unassembled WGS sequence"/>
</dbReference>
<comment type="caution">
    <text evidence="1">The sequence shown here is derived from an EMBL/GenBank/DDBJ whole genome shotgun (WGS) entry which is preliminary data.</text>
</comment>
<dbReference type="EMBL" id="JAGGLD010000001">
    <property type="protein sequence ID" value="MBP1999771.1"/>
    <property type="molecule type" value="Genomic_DNA"/>
</dbReference>
<organism evidence="1 2">
    <name type="scientific">Paenibacillus shirakamiensis</name>
    <dbReference type="NCBI Taxonomy" id="1265935"/>
    <lineage>
        <taxon>Bacteria</taxon>
        <taxon>Bacillati</taxon>
        <taxon>Bacillota</taxon>
        <taxon>Bacilli</taxon>
        <taxon>Bacillales</taxon>
        <taxon>Paenibacillaceae</taxon>
        <taxon>Paenibacillus</taxon>
    </lineage>
</organism>